<evidence type="ECO:0000256" key="8">
    <source>
        <dbReference type="SAM" id="MobiDB-lite"/>
    </source>
</evidence>
<dbReference type="AlphaFoldDB" id="A0A1D9Q368"/>
<reference evidence="12" key="1">
    <citation type="journal article" date="2017" name="Genome Biol. Evol.">
        <title>The complete genome sequence of the phytopathogenic fungus Sclerotinia sclerotiorum reveals insights into the genome architecture of broad host range pathogens.</title>
        <authorList>
            <person name="Derbyshire M."/>
            <person name="Denton-Giles M."/>
            <person name="Hegedus D."/>
            <person name="Seifbarghy S."/>
            <person name="Rollins J."/>
            <person name="van Kan J."/>
            <person name="Seidl M.F."/>
            <person name="Faino L."/>
            <person name="Mbengue M."/>
            <person name="Navaud O."/>
            <person name="Raffaele S."/>
            <person name="Hammond-Kosack K."/>
            <person name="Heard S."/>
            <person name="Oliver R."/>
        </authorList>
    </citation>
    <scope>NUCLEOTIDE SEQUENCE [LARGE SCALE GENOMIC DNA]</scope>
    <source>
        <strain evidence="12">ATCC 18683 / 1980 / Ss-1</strain>
    </source>
</reference>
<dbReference type="EMBL" id="CP017817">
    <property type="protein sequence ID" value="APA08983.1"/>
    <property type="molecule type" value="Genomic_DNA"/>
</dbReference>
<dbReference type="InterPro" id="IPR003663">
    <property type="entry name" value="Sugar/inositol_transpt"/>
</dbReference>
<protein>
    <recommendedName>
        <fullName evidence="10">Major facilitator superfamily (MFS) profile domain-containing protein</fullName>
    </recommendedName>
</protein>
<dbReference type="KEGG" id="ssl:SS1G_02844"/>
<keyword evidence="5 9" id="KW-1133">Transmembrane helix</keyword>
<gene>
    <name evidence="11" type="ORF">sscle_04g037530</name>
</gene>
<dbReference type="GO" id="GO:0022857">
    <property type="term" value="F:transmembrane transporter activity"/>
    <property type="evidence" value="ECO:0007669"/>
    <property type="project" value="InterPro"/>
</dbReference>
<sequence length="587" mass="64440">MTNSVDTEPKGPPHPHPYDDPPLSWWEIFRCSFPASGGFLFGYDAGYINGCLGMDYFKLAYGEPSTDPLGFQGYMYPTWAKSVITSLLSVGTFLGALVSGYSSDRFGRRNTILIGCVIYCVGVVLQVAHPSIALLSAGRTIAGFGIGFVSANIVAFQTEICSKKIRGPCISVYQFGITIGLLIASGVNQATKRIQSNASFQIPIGLQFVFAAVLFLGLWLMLPESPRWFISKGRQEEAKHALRIMRGRHDYDPYLEREFDVMVEKTREEMKNAKGGWRDLFTGGFTCGSNLYRTFIGTSVQMMQQLTGVNFIFYYGTTYFAQVGLTGAFLLSTITNVVNVLSTPVSFWSIERFGRRPLLIYGAICMAVSEFIIAIVGSVLSENKTAQWVLFTFVCVHIFFFASTWGPTGWAVSGEMFPLALRGRGIALSTASNWLWNFVIAFVTPYLVGEENANLEAKVFYIFGGTCAISAVFAYFFIYETKGQSLESIDRMCADPVGKVPRKSAAWAKKRKEAGLDASVSNNAWYEPREDLEAFMEREHGAEQAAAGAETGTGAGADVNVEAAPPQVRKRLGDSDVGSPAPSNRSK</sequence>
<dbReference type="NCBIfam" id="TIGR00879">
    <property type="entry name" value="SP"/>
    <property type="match status" value="1"/>
</dbReference>
<evidence type="ECO:0000256" key="7">
    <source>
        <dbReference type="RuleBase" id="RU003346"/>
    </source>
</evidence>
<dbReference type="PROSITE" id="PS00217">
    <property type="entry name" value="SUGAR_TRANSPORT_2"/>
    <property type="match status" value="1"/>
</dbReference>
<dbReference type="VEuPathDB" id="FungiDB:sscle_04g037530"/>
<dbReference type="PANTHER" id="PTHR48022">
    <property type="entry name" value="PLASTIDIC GLUCOSE TRANSPORTER 4"/>
    <property type="match status" value="1"/>
</dbReference>
<dbReference type="GO" id="GO:0016020">
    <property type="term" value="C:membrane"/>
    <property type="evidence" value="ECO:0007669"/>
    <property type="project" value="UniProtKB-SubCell"/>
</dbReference>
<feature type="transmembrane region" description="Helical" evidence="9">
    <location>
        <begin position="110"/>
        <end position="128"/>
    </location>
</feature>
<evidence type="ECO:0000256" key="3">
    <source>
        <dbReference type="ARBA" id="ARBA00022448"/>
    </source>
</evidence>
<dbReference type="PANTHER" id="PTHR48022:SF6">
    <property type="entry name" value="MSTA PROTEIN-RELATED"/>
    <property type="match status" value="1"/>
</dbReference>
<dbReference type="SUPFAM" id="SSF103473">
    <property type="entry name" value="MFS general substrate transporter"/>
    <property type="match status" value="1"/>
</dbReference>
<dbReference type="RefSeq" id="XP_001596623.1">
    <property type="nucleotide sequence ID" value="XM_001596573.1"/>
</dbReference>
<comment type="subcellular location">
    <subcellularLocation>
        <location evidence="1">Membrane</location>
        <topology evidence="1">Multi-pass membrane protein</topology>
    </subcellularLocation>
</comment>
<feature type="transmembrane region" description="Helical" evidence="9">
    <location>
        <begin position="388"/>
        <end position="406"/>
    </location>
</feature>
<dbReference type="InterPro" id="IPR020846">
    <property type="entry name" value="MFS_dom"/>
</dbReference>
<evidence type="ECO:0000259" key="10">
    <source>
        <dbReference type="PROSITE" id="PS50850"/>
    </source>
</evidence>
<feature type="transmembrane region" description="Helical" evidence="9">
    <location>
        <begin position="200"/>
        <end position="222"/>
    </location>
</feature>
<evidence type="ECO:0000313" key="11">
    <source>
        <dbReference type="EMBL" id="APA08983.1"/>
    </source>
</evidence>
<feature type="transmembrane region" description="Helical" evidence="9">
    <location>
        <begin position="460"/>
        <end position="479"/>
    </location>
</feature>
<dbReference type="Pfam" id="PF00083">
    <property type="entry name" value="Sugar_tr"/>
    <property type="match status" value="1"/>
</dbReference>
<keyword evidence="3 7" id="KW-0813">Transport</keyword>
<dbReference type="FunFam" id="1.20.1250.20:FF:000078">
    <property type="entry name" value="MFS maltose transporter, putative"/>
    <property type="match status" value="1"/>
</dbReference>
<feature type="transmembrane region" description="Helical" evidence="9">
    <location>
        <begin position="140"/>
        <end position="158"/>
    </location>
</feature>
<organism evidence="11 12">
    <name type="scientific">Sclerotinia sclerotiorum (strain ATCC 18683 / 1980 / Ss-1)</name>
    <name type="common">White mold</name>
    <name type="synonym">Whetzelinia sclerotiorum</name>
    <dbReference type="NCBI Taxonomy" id="665079"/>
    <lineage>
        <taxon>Eukaryota</taxon>
        <taxon>Fungi</taxon>
        <taxon>Dikarya</taxon>
        <taxon>Ascomycota</taxon>
        <taxon>Pezizomycotina</taxon>
        <taxon>Leotiomycetes</taxon>
        <taxon>Helotiales</taxon>
        <taxon>Sclerotiniaceae</taxon>
        <taxon>Sclerotinia</taxon>
    </lineage>
</organism>
<feature type="transmembrane region" description="Helical" evidence="9">
    <location>
        <begin position="426"/>
        <end position="448"/>
    </location>
</feature>
<dbReference type="PRINTS" id="PR00171">
    <property type="entry name" value="SUGRTRNSPORT"/>
</dbReference>
<feature type="transmembrane region" description="Helical" evidence="9">
    <location>
        <begin position="170"/>
        <end position="188"/>
    </location>
</feature>
<keyword evidence="4 9" id="KW-0812">Transmembrane</keyword>
<keyword evidence="6 9" id="KW-0472">Membrane</keyword>
<dbReference type="PROSITE" id="PS50850">
    <property type="entry name" value="MFS"/>
    <property type="match status" value="1"/>
</dbReference>
<evidence type="ECO:0000256" key="2">
    <source>
        <dbReference type="ARBA" id="ARBA00010992"/>
    </source>
</evidence>
<evidence type="ECO:0000256" key="6">
    <source>
        <dbReference type="ARBA" id="ARBA00023136"/>
    </source>
</evidence>
<feature type="domain" description="Major facilitator superfamily (MFS) profile" evidence="10">
    <location>
        <begin position="30"/>
        <end position="482"/>
    </location>
</feature>
<dbReference type="OrthoDB" id="6612291at2759"/>
<name>A0A1D9Q368_SCLS1</name>
<dbReference type="InterPro" id="IPR005828">
    <property type="entry name" value="MFS_sugar_transport-like"/>
</dbReference>
<dbReference type="CDD" id="cd17356">
    <property type="entry name" value="MFS_HXT"/>
    <property type="match status" value="1"/>
</dbReference>
<evidence type="ECO:0000256" key="9">
    <source>
        <dbReference type="SAM" id="Phobius"/>
    </source>
</evidence>
<accession>A0A1D9Q368</accession>
<feature type="compositionally biased region" description="Low complexity" evidence="8">
    <location>
        <begin position="543"/>
        <end position="552"/>
    </location>
</feature>
<dbReference type="OMA" id="MANNHEM"/>
<dbReference type="Gene3D" id="1.20.1250.20">
    <property type="entry name" value="MFS general substrate transporter like domains"/>
    <property type="match status" value="1"/>
</dbReference>
<dbReference type="InterPro" id="IPR005829">
    <property type="entry name" value="Sugar_transporter_CS"/>
</dbReference>
<evidence type="ECO:0000256" key="1">
    <source>
        <dbReference type="ARBA" id="ARBA00004141"/>
    </source>
</evidence>
<feature type="transmembrane region" description="Helical" evidence="9">
    <location>
        <begin position="79"/>
        <end position="98"/>
    </location>
</feature>
<evidence type="ECO:0000313" key="12">
    <source>
        <dbReference type="Proteomes" id="UP000177798"/>
    </source>
</evidence>
<proteinExistence type="inferred from homology"/>
<dbReference type="InterPro" id="IPR036259">
    <property type="entry name" value="MFS_trans_sf"/>
</dbReference>
<evidence type="ECO:0000256" key="4">
    <source>
        <dbReference type="ARBA" id="ARBA00022692"/>
    </source>
</evidence>
<feature type="transmembrane region" description="Helical" evidence="9">
    <location>
        <begin position="312"/>
        <end position="338"/>
    </location>
</feature>
<feature type="transmembrane region" description="Helical" evidence="9">
    <location>
        <begin position="358"/>
        <end position="381"/>
    </location>
</feature>
<feature type="region of interest" description="Disordered" evidence="8">
    <location>
        <begin position="536"/>
        <end position="587"/>
    </location>
</feature>
<dbReference type="PROSITE" id="PS00216">
    <property type="entry name" value="SUGAR_TRANSPORT_1"/>
    <property type="match status" value="2"/>
</dbReference>
<dbReference type="Proteomes" id="UP000177798">
    <property type="component" value="Chromosome 4"/>
</dbReference>
<dbReference type="InterPro" id="IPR050360">
    <property type="entry name" value="MFS_Sugar_Transporters"/>
</dbReference>
<comment type="similarity">
    <text evidence="2 7">Belongs to the major facilitator superfamily. Sugar transporter (TC 2.A.1.1) family.</text>
</comment>
<evidence type="ECO:0000256" key="5">
    <source>
        <dbReference type="ARBA" id="ARBA00022989"/>
    </source>
</evidence>